<sequence>FIKEPWPHCETRWFYFYGSKQTEDMPSESPIFEKHRFAPPPPEWTPIILEPWSYEPPPFVGTRIILEPWTYYRQPFVGTLIIWEPWGGKTPPAPGYFVFYEPWGIYLTENNPWTLIFDPDPCVIYLVSGIITLDFTGTGHSGITCNLIRDTAPLRDPAGRPLHLLTYNTEAQQGTPADRIVNMACAFKEGTGILLYLMVKQPPIGWGSGDYGYEWSPPLHSAWIYTGTGTKYIDLLAFFQRAAVDLGINPDPEGWYITFLEIAHRDVWPWPTSWLKNHYIGLYY</sequence>
<organism evidence="1">
    <name type="scientific">marine sediment metagenome</name>
    <dbReference type="NCBI Taxonomy" id="412755"/>
    <lineage>
        <taxon>unclassified sequences</taxon>
        <taxon>metagenomes</taxon>
        <taxon>ecological metagenomes</taxon>
    </lineage>
</organism>
<gene>
    <name evidence="1" type="ORF">S06H3_03929</name>
</gene>
<protein>
    <submittedName>
        <fullName evidence="1">Uncharacterized protein</fullName>
    </submittedName>
</protein>
<comment type="caution">
    <text evidence="1">The sequence shown here is derived from an EMBL/GenBank/DDBJ whole genome shotgun (WGS) entry which is preliminary data.</text>
</comment>
<feature type="non-terminal residue" evidence="1">
    <location>
        <position position="1"/>
    </location>
</feature>
<accession>X1JJH6</accession>
<name>X1JJH6_9ZZZZ</name>
<dbReference type="AlphaFoldDB" id="X1JJH6"/>
<dbReference type="EMBL" id="BARV01001332">
    <property type="protein sequence ID" value="GAH94886.1"/>
    <property type="molecule type" value="Genomic_DNA"/>
</dbReference>
<reference evidence="1" key="1">
    <citation type="journal article" date="2014" name="Front. Microbiol.">
        <title>High frequency of phylogenetically diverse reductive dehalogenase-homologous genes in deep subseafloor sedimentary metagenomes.</title>
        <authorList>
            <person name="Kawai M."/>
            <person name="Futagami T."/>
            <person name="Toyoda A."/>
            <person name="Takaki Y."/>
            <person name="Nishi S."/>
            <person name="Hori S."/>
            <person name="Arai W."/>
            <person name="Tsubouchi T."/>
            <person name="Morono Y."/>
            <person name="Uchiyama I."/>
            <person name="Ito T."/>
            <person name="Fujiyama A."/>
            <person name="Inagaki F."/>
            <person name="Takami H."/>
        </authorList>
    </citation>
    <scope>NUCLEOTIDE SEQUENCE</scope>
    <source>
        <strain evidence="1">Expedition CK06-06</strain>
    </source>
</reference>
<evidence type="ECO:0000313" key="1">
    <source>
        <dbReference type="EMBL" id="GAH94886.1"/>
    </source>
</evidence>
<proteinExistence type="predicted"/>